<dbReference type="SUPFAM" id="SSF55961">
    <property type="entry name" value="Bet v1-like"/>
    <property type="match status" value="1"/>
</dbReference>
<proteinExistence type="predicted"/>
<dbReference type="EMBL" id="CP119108">
    <property type="protein sequence ID" value="WEG10266.1"/>
    <property type="molecule type" value="Genomic_DNA"/>
</dbReference>
<dbReference type="Proteomes" id="UP001214553">
    <property type="component" value="Chromosome"/>
</dbReference>
<evidence type="ECO:0000313" key="2">
    <source>
        <dbReference type="Proteomes" id="UP001214553"/>
    </source>
</evidence>
<organism evidence="1 2">
    <name type="scientific">Microbacterium horticulturae</name>
    <dbReference type="NCBI Taxonomy" id="3028316"/>
    <lineage>
        <taxon>Bacteria</taxon>
        <taxon>Bacillati</taxon>
        <taxon>Actinomycetota</taxon>
        <taxon>Actinomycetes</taxon>
        <taxon>Micrococcales</taxon>
        <taxon>Microbacteriaceae</taxon>
        <taxon>Microbacterium</taxon>
    </lineage>
</organism>
<evidence type="ECO:0008006" key="3">
    <source>
        <dbReference type="Google" id="ProtNLM"/>
    </source>
</evidence>
<accession>A0ABY8C1E2</accession>
<protein>
    <recommendedName>
        <fullName evidence="3">Polyketide cyclase / dehydrase and lipid transport</fullName>
    </recommendedName>
</protein>
<evidence type="ECO:0000313" key="1">
    <source>
        <dbReference type="EMBL" id="WEG10266.1"/>
    </source>
</evidence>
<keyword evidence="2" id="KW-1185">Reference proteome</keyword>
<gene>
    <name evidence="1" type="ORF">PU630_06850</name>
</gene>
<sequence length="153" mass="16970">MAARYSFETRWRLPAPRERCWQELERMLRDGAVAWWPGVRVAPAPVDAAVGAQFLLLVRSPLGYRLRVTMRITQSEPARLIAADAVGDLRGHGAITVRAVGGGSILTFVWEVETQRLWMNLAAPLMHGAFARAHDRVMARGERGLRATLAGRG</sequence>
<dbReference type="InterPro" id="IPR023393">
    <property type="entry name" value="START-like_dom_sf"/>
</dbReference>
<reference evidence="1 2" key="1">
    <citation type="submission" date="2023-03" db="EMBL/GenBank/DDBJ databases">
        <title>Genome sequence of Microbacterium sp. KACC 23027.</title>
        <authorList>
            <person name="Kim S."/>
            <person name="Heo J."/>
            <person name="Kwon S.-W."/>
        </authorList>
    </citation>
    <scope>NUCLEOTIDE SEQUENCE [LARGE SCALE GENOMIC DNA]</scope>
    <source>
        <strain evidence="1 2">KACC 23027</strain>
    </source>
</reference>
<dbReference type="RefSeq" id="WP_275279611.1">
    <property type="nucleotide sequence ID" value="NZ_CP119108.1"/>
</dbReference>
<dbReference type="Gene3D" id="3.30.530.20">
    <property type="match status" value="1"/>
</dbReference>
<name>A0ABY8C1E2_9MICO</name>